<gene>
    <name evidence="12" type="ORF">METZ01_LOCUS387435</name>
</gene>
<evidence type="ECO:0000256" key="6">
    <source>
        <dbReference type="ARBA" id="ARBA00022679"/>
    </source>
</evidence>
<dbReference type="PANTHER" id="PTHR22749">
    <property type="entry name" value="RIBOFLAVIN KINASE/FMN ADENYLYLTRANSFERASE"/>
    <property type="match status" value="1"/>
</dbReference>
<evidence type="ECO:0000256" key="9">
    <source>
        <dbReference type="ARBA" id="ARBA00022827"/>
    </source>
</evidence>
<dbReference type="SUPFAM" id="SSF52374">
    <property type="entry name" value="Nucleotidylyl transferase"/>
    <property type="match status" value="1"/>
</dbReference>
<dbReference type="GO" id="GO:0006747">
    <property type="term" value="P:FAD biosynthetic process"/>
    <property type="evidence" value="ECO:0007669"/>
    <property type="project" value="UniProtKB-UniPathway"/>
</dbReference>
<dbReference type="GO" id="GO:0009231">
    <property type="term" value="P:riboflavin biosynthetic process"/>
    <property type="evidence" value="ECO:0007669"/>
    <property type="project" value="InterPro"/>
</dbReference>
<comment type="pathway">
    <text evidence="1">Cofactor biosynthesis; FAD biosynthesis; FAD from FMN: step 1/1.</text>
</comment>
<comment type="similarity">
    <text evidence="2">Belongs to the RibF family.</text>
</comment>
<evidence type="ECO:0000313" key="12">
    <source>
        <dbReference type="EMBL" id="SVD34581.1"/>
    </source>
</evidence>
<dbReference type="UniPathway" id="UPA00277">
    <property type="reaction ID" value="UER00407"/>
</dbReference>
<accession>A0A382ULM2</accession>
<dbReference type="GO" id="GO:0009398">
    <property type="term" value="P:FMN biosynthetic process"/>
    <property type="evidence" value="ECO:0007669"/>
    <property type="project" value="TreeGrafter"/>
</dbReference>
<feature type="non-terminal residue" evidence="12">
    <location>
        <position position="190"/>
    </location>
</feature>
<feature type="domain" description="FAD synthetase" evidence="11">
    <location>
        <begin position="13"/>
        <end position="163"/>
    </location>
</feature>
<dbReference type="InterPro" id="IPR014729">
    <property type="entry name" value="Rossmann-like_a/b/a_fold"/>
</dbReference>
<evidence type="ECO:0000256" key="3">
    <source>
        <dbReference type="ARBA" id="ARBA00012393"/>
    </source>
</evidence>
<evidence type="ECO:0000256" key="2">
    <source>
        <dbReference type="ARBA" id="ARBA00010214"/>
    </source>
</evidence>
<dbReference type="Gene3D" id="3.40.50.620">
    <property type="entry name" value="HUPs"/>
    <property type="match status" value="1"/>
</dbReference>
<evidence type="ECO:0000259" key="11">
    <source>
        <dbReference type="Pfam" id="PF06574"/>
    </source>
</evidence>
<evidence type="ECO:0000256" key="10">
    <source>
        <dbReference type="ARBA" id="ARBA00022840"/>
    </source>
</evidence>
<dbReference type="GO" id="GO:0008531">
    <property type="term" value="F:riboflavin kinase activity"/>
    <property type="evidence" value="ECO:0007669"/>
    <property type="project" value="TreeGrafter"/>
</dbReference>
<dbReference type="AlphaFoldDB" id="A0A382ULM2"/>
<evidence type="ECO:0000256" key="7">
    <source>
        <dbReference type="ARBA" id="ARBA00022695"/>
    </source>
</evidence>
<keyword evidence="5" id="KW-0288">FMN</keyword>
<keyword evidence="9" id="KW-0274">FAD</keyword>
<dbReference type="InterPro" id="IPR023468">
    <property type="entry name" value="Riboflavin_kinase"/>
</dbReference>
<organism evidence="12">
    <name type="scientific">marine metagenome</name>
    <dbReference type="NCBI Taxonomy" id="408172"/>
    <lineage>
        <taxon>unclassified sequences</taxon>
        <taxon>metagenomes</taxon>
        <taxon>ecological metagenomes</taxon>
    </lineage>
</organism>
<protein>
    <recommendedName>
        <fullName evidence="3">FAD synthase</fullName>
        <ecNumber evidence="3">2.7.7.2</ecNumber>
    </recommendedName>
</protein>
<evidence type="ECO:0000256" key="4">
    <source>
        <dbReference type="ARBA" id="ARBA00022630"/>
    </source>
</evidence>
<evidence type="ECO:0000256" key="8">
    <source>
        <dbReference type="ARBA" id="ARBA00022741"/>
    </source>
</evidence>
<dbReference type="PANTHER" id="PTHR22749:SF6">
    <property type="entry name" value="RIBOFLAVIN KINASE"/>
    <property type="match status" value="1"/>
</dbReference>
<evidence type="ECO:0000256" key="1">
    <source>
        <dbReference type="ARBA" id="ARBA00004726"/>
    </source>
</evidence>
<proteinExistence type="inferred from homology"/>
<dbReference type="FunFam" id="3.40.50.620:FF:000021">
    <property type="entry name" value="Riboflavin biosynthesis protein"/>
    <property type="match status" value="1"/>
</dbReference>
<dbReference type="GO" id="GO:0003919">
    <property type="term" value="F:FMN adenylyltransferase activity"/>
    <property type="evidence" value="ECO:0007669"/>
    <property type="project" value="UniProtKB-EC"/>
</dbReference>
<keyword evidence="7" id="KW-0548">Nucleotidyltransferase</keyword>
<dbReference type="GO" id="GO:0005524">
    <property type="term" value="F:ATP binding"/>
    <property type="evidence" value="ECO:0007669"/>
    <property type="project" value="UniProtKB-KW"/>
</dbReference>
<name>A0A382ULM2_9ZZZZ</name>
<keyword evidence="8" id="KW-0547">Nucleotide-binding</keyword>
<evidence type="ECO:0000256" key="5">
    <source>
        <dbReference type="ARBA" id="ARBA00022643"/>
    </source>
</evidence>
<dbReference type="Pfam" id="PF06574">
    <property type="entry name" value="FAD_syn"/>
    <property type="match status" value="1"/>
</dbReference>
<sequence>MNFHQQLASIAPDKETVLTVGVFDGVHQGHRHLLRRLVERAGTDYIPAVLTFNNHPVTVLRPGTEVAYITSTEERVSLIKEQGIDLVVPLDFTAELSQVTAADFTETLVKSLRMKGLVAGPDSALGKDRQGDIDFLKQTGAELGFWVDVVEPLMMDGGLVKSRRIRSGLEEGDVATCARLLGRKYGFEGL</sequence>
<keyword evidence="6" id="KW-0808">Transferase</keyword>
<keyword evidence="4" id="KW-0285">Flavoprotein</keyword>
<dbReference type="InterPro" id="IPR015864">
    <property type="entry name" value="FAD_synthase"/>
</dbReference>
<dbReference type="EC" id="2.7.7.2" evidence="3"/>
<dbReference type="EMBL" id="UINC01144828">
    <property type="protein sequence ID" value="SVD34581.1"/>
    <property type="molecule type" value="Genomic_DNA"/>
</dbReference>
<keyword evidence="10" id="KW-0067">ATP-binding</keyword>
<dbReference type="CDD" id="cd02064">
    <property type="entry name" value="FAD_synthetase_N"/>
    <property type="match status" value="1"/>
</dbReference>
<reference evidence="12" key="1">
    <citation type="submission" date="2018-05" db="EMBL/GenBank/DDBJ databases">
        <authorList>
            <person name="Lanie J.A."/>
            <person name="Ng W.-L."/>
            <person name="Kazmierczak K.M."/>
            <person name="Andrzejewski T.M."/>
            <person name="Davidsen T.M."/>
            <person name="Wayne K.J."/>
            <person name="Tettelin H."/>
            <person name="Glass J.I."/>
            <person name="Rusch D."/>
            <person name="Podicherti R."/>
            <person name="Tsui H.-C.T."/>
            <person name="Winkler M.E."/>
        </authorList>
    </citation>
    <scope>NUCLEOTIDE SEQUENCE</scope>
</reference>